<protein>
    <submittedName>
        <fullName evidence="5">KLHL24 protein</fullName>
    </submittedName>
</protein>
<dbReference type="PANTHER" id="PTHR24412:SF272">
    <property type="entry name" value="KELCH-LIKE PROTEIN DIABLO"/>
    <property type="match status" value="1"/>
</dbReference>
<dbReference type="SMART" id="SM00225">
    <property type="entry name" value="BTB"/>
    <property type="match status" value="1"/>
</dbReference>
<dbReference type="SMART" id="SM00612">
    <property type="entry name" value="Kelch"/>
    <property type="match status" value="3"/>
</dbReference>
<evidence type="ECO:0000313" key="5">
    <source>
        <dbReference type="EMBL" id="CAH1250601.1"/>
    </source>
</evidence>
<dbReference type="PROSITE" id="PS50097">
    <property type="entry name" value="BTB"/>
    <property type="match status" value="1"/>
</dbReference>
<organism evidence="5 6">
    <name type="scientific">Branchiostoma lanceolatum</name>
    <name type="common">Common lancelet</name>
    <name type="synonym">Amphioxus lanceolatum</name>
    <dbReference type="NCBI Taxonomy" id="7740"/>
    <lineage>
        <taxon>Eukaryota</taxon>
        <taxon>Metazoa</taxon>
        <taxon>Chordata</taxon>
        <taxon>Cephalochordata</taxon>
        <taxon>Leptocardii</taxon>
        <taxon>Amphioxiformes</taxon>
        <taxon>Branchiostomatidae</taxon>
        <taxon>Branchiostoma</taxon>
    </lineage>
</organism>
<dbReference type="InterPro" id="IPR011705">
    <property type="entry name" value="BACK"/>
</dbReference>
<feature type="region of interest" description="Disordered" evidence="3">
    <location>
        <begin position="1"/>
        <end position="37"/>
    </location>
</feature>
<sequence length="669" mass="75063">MFWDSDLDDDDGSSYDESDYDSDVSRRSDRESAEGGSRRFENYAQGRELLAELASQRKTGEFLDMAVQVEGREFPCHRAVLASTPYFKAMLSSNLAESSSKVVQLHEIDSTSFSKILDFLYTGEIRISEDDVQDILQTAHMLQFDKILQYCRKFIQDNLCPSNCLGVMRLADMYGLSVLKERARSTAASNFVDVTQDEEFLSLSTQELLDLVGDENLKVRNEDDVVTFVIKWFNHAPENRQKAILKILQKIRLSCVRVSVLKKLASLPVIQQSAECLAKITAAMENHLLGTQVEGEETSSPRRGISDNLAIIVGGWKAVKKPHPRDDSPITAQPSPLQSIICFDPDSQQYYHIATLPTPVSDMSVASAAGHLYVTGGRVHPLVGQGPHTAPSRQAFRYDFPSDTWLRLPDLPRDRAGHQSVVVDGKLFLVGGDAEATSLVTMDCYDPEDGAWVKIHVLPTIHTSSELTVTAFREKVAFIEVSESTDDDPLMGAHICETNTWASIWRRRSEQKLSVHTFDVNTKAWRYANADIPVDHLFPGADIVATAVDDKLHIRTGYTRYSLSDLYIFDAQEETINEGARDIQDIKENILRARTHNGNHFAKTYMDGQKGIVDAIGNYDCDRCIPGKQTPLPFALFGHSFLETHKSCVRWYCRDLVALQEEDELEGSY</sequence>
<accession>A0A8K0EJ06</accession>
<keyword evidence="2" id="KW-0677">Repeat</keyword>
<dbReference type="FunFam" id="1.25.40.420:FF:000001">
    <property type="entry name" value="Kelch-like family member 12"/>
    <property type="match status" value="1"/>
</dbReference>
<dbReference type="InterPro" id="IPR000210">
    <property type="entry name" value="BTB/POZ_dom"/>
</dbReference>
<dbReference type="AlphaFoldDB" id="A0A8K0EJ06"/>
<dbReference type="Gene3D" id="2.120.10.80">
    <property type="entry name" value="Kelch-type beta propeller"/>
    <property type="match status" value="1"/>
</dbReference>
<feature type="compositionally biased region" description="Acidic residues" evidence="3">
    <location>
        <begin position="1"/>
        <end position="22"/>
    </location>
</feature>
<dbReference type="InterPro" id="IPR006652">
    <property type="entry name" value="Kelch_1"/>
</dbReference>
<proteinExistence type="predicted"/>
<evidence type="ECO:0000256" key="3">
    <source>
        <dbReference type="SAM" id="MobiDB-lite"/>
    </source>
</evidence>
<keyword evidence="6" id="KW-1185">Reference proteome</keyword>
<dbReference type="EMBL" id="OV696703">
    <property type="protein sequence ID" value="CAH1250601.1"/>
    <property type="molecule type" value="Genomic_DNA"/>
</dbReference>
<dbReference type="Pfam" id="PF07707">
    <property type="entry name" value="BACK"/>
    <property type="match status" value="1"/>
</dbReference>
<dbReference type="SUPFAM" id="SSF54695">
    <property type="entry name" value="POZ domain"/>
    <property type="match status" value="1"/>
</dbReference>
<dbReference type="InterPro" id="IPR015915">
    <property type="entry name" value="Kelch-typ_b-propeller"/>
</dbReference>
<reference evidence="5" key="1">
    <citation type="submission" date="2022-01" db="EMBL/GenBank/DDBJ databases">
        <authorList>
            <person name="Braso-Vives M."/>
        </authorList>
    </citation>
    <scope>NUCLEOTIDE SEQUENCE</scope>
</reference>
<evidence type="ECO:0000313" key="6">
    <source>
        <dbReference type="Proteomes" id="UP000838412"/>
    </source>
</evidence>
<dbReference type="SMART" id="SM00875">
    <property type="entry name" value="BACK"/>
    <property type="match status" value="1"/>
</dbReference>
<evidence type="ECO:0000259" key="4">
    <source>
        <dbReference type="PROSITE" id="PS50097"/>
    </source>
</evidence>
<gene>
    <name evidence="5" type="primary">KLHL24</name>
    <name evidence="5" type="ORF">BLAG_LOCUS11273</name>
</gene>
<keyword evidence="1" id="KW-0880">Kelch repeat</keyword>
<evidence type="ECO:0000256" key="2">
    <source>
        <dbReference type="ARBA" id="ARBA00022737"/>
    </source>
</evidence>
<dbReference type="InterPro" id="IPR011333">
    <property type="entry name" value="SKP1/BTB/POZ_sf"/>
</dbReference>
<dbReference type="Pfam" id="PF00651">
    <property type="entry name" value="BTB"/>
    <property type="match status" value="1"/>
</dbReference>
<dbReference type="SUPFAM" id="SSF117281">
    <property type="entry name" value="Kelch motif"/>
    <property type="match status" value="1"/>
</dbReference>
<dbReference type="Gene3D" id="1.25.40.420">
    <property type="match status" value="1"/>
</dbReference>
<feature type="compositionally biased region" description="Basic and acidic residues" evidence="3">
    <location>
        <begin position="23"/>
        <end position="37"/>
    </location>
</feature>
<dbReference type="PANTHER" id="PTHR24412">
    <property type="entry name" value="KELCH PROTEIN"/>
    <property type="match status" value="1"/>
</dbReference>
<evidence type="ECO:0000256" key="1">
    <source>
        <dbReference type="ARBA" id="ARBA00022441"/>
    </source>
</evidence>
<dbReference type="Gene3D" id="3.30.710.10">
    <property type="entry name" value="Potassium Channel Kv1.1, Chain A"/>
    <property type="match status" value="1"/>
</dbReference>
<name>A0A8K0EJ06_BRALA</name>
<dbReference type="Pfam" id="PF01344">
    <property type="entry name" value="Kelch_1"/>
    <property type="match status" value="2"/>
</dbReference>
<feature type="domain" description="BTB" evidence="4">
    <location>
        <begin position="63"/>
        <end position="129"/>
    </location>
</feature>
<dbReference type="OrthoDB" id="6482909at2759"/>
<dbReference type="Proteomes" id="UP000838412">
    <property type="component" value="Chromosome 18"/>
</dbReference>